<proteinExistence type="predicted"/>
<evidence type="ECO:0000313" key="2">
    <source>
        <dbReference type="Proteomes" id="UP000008459"/>
    </source>
</evidence>
<dbReference type="KEGG" id="hpx:HMPREF0462_0224"/>
<dbReference type="PATRIC" id="fig|585538.3.peg.235"/>
<gene>
    <name evidence="1" type="ORF">HMPREF0462_0224</name>
</gene>
<dbReference type="Proteomes" id="UP000008459">
    <property type="component" value="Chromosome"/>
</dbReference>
<evidence type="ECO:0000313" key="1">
    <source>
        <dbReference type="EMBL" id="AEE69829.1"/>
    </source>
</evidence>
<dbReference type="AlphaFoldDB" id="F4D3N4"/>
<evidence type="ECO:0008006" key="3">
    <source>
        <dbReference type="Google" id="ProtNLM"/>
    </source>
</evidence>
<organism evidence="1 2">
    <name type="scientific">Helicobacter pylori 83</name>
    <dbReference type="NCBI Taxonomy" id="585538"/>
    <lineage>
        <taxon>Bacteria</taxon>
        <taxon>Pseudomonadati</taxon>
        <taxon>Campylobacterota</taxon>
        <taxon>Epsilonproteobacteria</taxon>
        <taxon>Campylobacterales</taxon>
        <taxon>Helicobacteraceae</taxon>
        <taxon>Helicobacter</taxon>
    </lineage>
</organism>
<dbReference type="EMBL" id="CP002605">
    <property type="protein sequence ID" value="AEE69829.1"/>
    <property type="molecule type" value="Genomic_DNA"/>
</dbReference>
<sequence>MVLRVLILPLLERLSLNKDFKLKPFKAQINAPLKLKGERTHLILGNYLNNQFIPYNNNRYDSGAIQALAQVDSIALIDEGVRLVQGEIEILRFEN</sequence>
<accession>F4D3N4</accession>
<name>F4D3N4_HELPX</name>
<reference evidence="1 2" key="1">
    <citation type="submission" date="2011-03" db="EMBL/GenBank/DDBJ databases">
        <authorList>
            <person name="Muzny D."/>
            <person name="Qin X."/>
            <person name="Deng J."/>
            <person name="Jiang H."/>
            <person name="Liu Y."/>
            <person name="Qu J."/>
            <person name="Song X.-Z."/>
            <person name="Zhang L."/>
            <person name="Thornton R."/>
            <person name="Coyle M."/>
            <person name="Francisco L."/>
            <person name="Jackson L."/>
            <person name="Javaid M."/>
            <person name="Korchina V."/>
            <person name="Kovar C."/>
            <person name="Mata R."/>
            <person name="Mathew T."/>
            <person name="Ngo R."/>
            <person name="Nguyen L."/>
            <person name="Nguyen N."/>
            <person name="Okwuonu G."/>
            <person name="Ongeri F."/>
            <person name="Pham C."/>
            <person name="Simmons D."/>
            <person name="Wilczek-Boney K."/>
            <person name="Hale W."/>
            <person name="Jakkamsetti A."/>
            <person name="Pham P."/>
            <person name="Ruth R."/>
            <person name="San Lucas F."/>
            <person name="Warren J."/>
            <person name="Zhang J."/>
            <person name="Zhao Z."/>
            <person name="Zhou C."/>
            <person name="Zhu D."/>
            <person name="Lee S."/>
            <person name="Bess C."/>
            <person name="Blankenburg K."/>
            <person name="Forbes L."/>
            <person name="Fu Q."/>
            <person name="Gubbala S."/>
            <person name="Hirani K."/>
            <person name="Jayaseelan J.C."/>
            <person name="Lara F."/>
            <person name="Munidasa M."/>
            <person name="Palculict T."/>
            <person name="Patil S."/>
            <person name="Pu L.-L."/>
            <person name="Saada N."/>
            <person name="Tang L."/>
            <person name="Weissenberger G."/>
            <person name="Zhu Y."/>
            <person name="Hemphill L."/>
            <person name="Shang Y."/>
            <person name="Youmans B."/>
            <person name="Ayvaz T."/>
            <person name="Ross M."/>
            <person name="Santibanez J."/>
            <person name="Aqrawi P."/>
            <person name="Gross S."/>
            <person name="Joshi V."/>
            <person name="Fowler G."/>
            <person name="Nazareth L."/>
            <person name="Reid J."/>
            <person name="Worley K."/>
            <person name="Petrosino J."/>
            <person name="Highlander S."/>
            <person name="Gibbs R."/>
            <person name="Gibbs R."/>
        </authorList>
    </citation>
    <scope>NUCLEOTIDE SEQUENCE [LARGE SCALE GENOMIC DNA]</scope>
    <source>
        <strain evidence="1 2">83</strain>
    </source>
</reference>
<dbReference type="HOGENOM" id="CLU_2436763_0_0_7"/>
<protein>
    <recommendedName>
        <fullName evidence="3">Molybdopterin biosynthesis protein</fullName>
    </recommendedName>
</protein>